<feature type="transmembrane region" description="Helical" evidence="1">
    <location>
        <begin position="221"/>
        <end position="240"/>
    </location>
</feature>
<sequence length="248" mass="27342">MVTWLDKKQLEDTSLSIGPKGSYFARCGSTWISHGLPKDLMTKLERNKDEFTPIHVALGLHGSWIVLWSDGDLSWKLKNSYPELAQGNALTGGVGQVLFVALNPYEHDGYFIAGENGCSFNANLSSKKDCRELQTMVDDYIRMRAKRDNATFNYPVRIDGVTQNVYVTPNTYETRAGDSILETWRQRRHMLLRKDNVAVIGAAAVATGVVSRLSGASPLRAMGMTAATGMGGSIALFYGIRDGLRSSR</sequence>
<protein>
    <submittedName>
        <fullName evidence="2">Uncharacterized protein</fullName>
    </submittedName>
</protein>
<keyword evidence="1" id="KW-0812">Transmembrane</keyword>
<organism evidence="2 3">
    <name type="scientific">Paraconiothyrium brasiliense</name>
    <dbReference type="NCBI Taxonomy" id="300254"/>
    <lineage>
        <taxon>Eukaryota</taxon>
        <taxon>Fungi</taxon>
        <taxon>Dikarya</taxon>
        <taxon>Ascomycota</taxon>
        <taxon>Pezizomycotina</taxon>
        <taxon>Dothideomycetes</taxon>
        <taxon>Pleosporomycetidae</taxon>
        <taxon>Pleosporales</taxon>
        <taxon>Massarineae</taxon>
        <taxon>Didymosphaeriaceae</taxon>
        <taxon>Paraconiothyrium</taxon>
    </lineage>
</organism>
<reference evidence="2 3" key="1">
    <citation type="submission" date="2024-02" db="EMBL/GenBank/DDBJ databases">
        <title>De novo assembly and annotation of 12 fungi associated with fruit tree decline syndrome in Ontario, Canada.</title>
        <authorList>
            <person name="Sulman M."/>
            <person name="Ellouze W."/>
            <person name="Ilyukhin E."/>
        </authorList>
    </citation>
    <scope>NUCLEOTIDE SEQUENCE [LARGE SCALE GENOMIC DNA]</scope>
    <source>
        <strain evidence="2 3">M42-189</strain>
    </source>
</reference>
<keyword evidence="3" id="KW-1185">Reference proteome</keyword>
<keyword evidence="1" id="KW-0472">Membrane</keyword>
<feature type="transmembrane region" description="Helical" evidence="1">
    <location>
        <begin position="197"/>
        <end position="215"/>
    </location>
</feature>
<proteinExistence type="predicted"/>
<dbReference type="EMBL" id="JAKJXO020000004">
    <property type="protein sequence ID" value="KAL1606210.1"/>
    <property type="molecule type" value="Genomic_DNA"/>
</dbReference>
<gene>
    <name evidence="2" type="ORF">SLS60_003611</name>
</gene>
<keyword evidence="1" id="KW-1133">Transmembrane helix</keyword>
<comment type="caution">
    <text evidence="2">The sequence shown here is derived from an EMBL/GenBank/DDBJ whole genome shotgun (WGS) entry which is preliminary data.</text>
</comment>
<dbReference type="Proteomes" id="UP001521785">
    <property type="component" value="Unassembled WGS sequence"/>
</dbReference>
<evidence type="ECO:0000313" key="3">
    <source>
        <dbReference type="Proteomes" id="UP001521785"/>
    </source>
</evidence>
<evidence type="ECO:0000313" key="2">
    <source>
        <dbReference type="EMBL" id="KAL1606210.1"/>
    </source>
</evidence>
<accession>A0ABR3RP66</accession>
<name>A0ABR3RP66_9PLEO</name>
<evidence type="ECO:0000256" key="1">
    <source>
        <dbReference type="SAM" id="Phobius"/>
    </source>
</evidence>